<comment type="caution">
    <text evidence="1">The sequence shown here is derived from an EMBL/GenBank/DDBJ whole genome shotgun (WGS) entry which is preliminary data.</text>
</comment>
<evidence type="ECO:0000313" key="2">
    <source>
        <dbReference type="Proteomes" id="UP000681315"/>
    </source>
</evidence>
<protein>
    <recommendedName>
        <fullName evidence="3">WYL domain-containing protein</fullName>
    </recommendedName>
</protein>
<sequence length="342" mass="40200">MKHLNEKLQKIELLISDDCPDKTKELIQEYWDHDSNYKFSEIPSQIRFKYRLKQKELNATINKFSKLILHIYCGTCKKTEPLPITSQTGFTDTIYHLKRKNPHKCEQCKTNEAEQRQNRIVSEQDEKQKAQREMVMQLIKDSNKAIDAKAWNNLSEFENTVLKHAIQLDSIVELKRYYYGQGSQSYKMLFTVLRLLEAEKLLFLDVDLDDKNIIKNYGFLDRLKDEYEYVKTQITIEDKVSNVASEKETNELNLKLTSNIDDENPNNPQYTSLFTVKEKVTLKPGDEFVCHLYHSENGEMYLKIASLESIKKLPAQIALHLLPIELRIQIEDYLKANPRLNK</sequence>
<evidence type="ECO:0000313" key="1">
    <source>
        <dbReference type="EMBL" id="MBO3097611.1"/>
    </source>
</evidence>
<gene>
    <name evidence="1" type="ORF">J4051_04990</name>
</gene>
<proteinExistence type="predicted"/>
<dbReference type="Proteomes" id="UP000681315">
    <property type="component" value="Unassembled WGS sequence"/>
</dbReference>
<evidence type="ECO:0008006" key="3">
    <source>
        <dbReference type="Google" id="ProtNLM"/>
    </source>
</evidence>
<dbReference type="RefSeq" id="WP_208232756.1">
    <property type="nucleotide sequence ID" value="NZ_JAGEVG010000004.1"/>
</dbReference>
<name>A0ABS3SQJ2_9FLAO</name>
<reference evidence="1 2" key="1">
    <citation type="submission" date="2021-03" db="EMBL/GenBank/DDBJ databases">
        <title>Gelidibacter sp. nov., isolated from costal sediment.</title>
        <authorList>
            <person name="Lun K.-Y."/>
        </authorList>
    </citation>
    <scope>NUCLEOTIDE SEQUENCE [LARGE SCALE GENOMIC DNA]</scope>
    <source>
        <strain evidence="1 2">DF109</strain>
    </source>
</reference>
<keyword evidence="2" id="KW-1185">Reference proteome</keyword>
<accession>A0ABS3SQJ2</accession>
<organism evidence="1 2">
    <name type="scientific">Gelidibacter pelagius</name>
    <dbReference type="NCBI Taxonomy" id="2819985"/>
    <lineage>
        <taxon>Bacteria</taxon>
        <taxon>Pseudomonadati</taxon>
        <taxon>Bacteroidota</taxon>
        <taxon>Flavobacteriia</taxon>
        <taxon>Flavobacteriales</taxon>
        <taxon>Flavobacteriaceae</taxon>
        <taxon>Gelidibacter</taxon>
    </lineage>
</organism>
<dbReference type="EMBL" id="JAGEVG010000004">
    <property type="protein sequence ID" value="MBO3097611.1"/>
    <property type="molecule type" value="Genomic_DNA"/>
</dbReference>